<reference evidence="1" key="1">
    <citation type="submission" date="2022-12" db="EMBL/GenBank/DDBJ databases">
        <title>Chromosome-Level Genome Assembly of Japanese Cedar (Cryptomeriajaponica D. Don).</title>
        <authorList>
            <person name="Fujino T."/>
            <person name="Yamaguchi K."/>
            <person name="Yokoyama T."/>
            <person name="Hamanaka T."/>
            <person name="Harazono Y."/>
            <person name="Kamada H."/>
            <person name="Kobayashi W."/>
            <person name="Ujino-Ihara T."/>
            <person name="Uchiyama K."/>
            <person name="Matsumoto A."/>
            <person name="Izuno A."/>
            <person name="Tsumura Y."/>
            <person name="Toyoda A."/>
            <person name="Shigenobu S."/>
            <person name="Moriguchi Y."/>
            <person name="Ueno S."/>
            <person name="Kasahara M."/>
        </authorList>
    </citation>
    <scope>NUCLEOTIDE SEQUENCE</scope>
</reference>
<dbReference type="EMBL" id="BSEH01000411">
    <property type="protein sequence ID" value="GLJ58514.1"/>
    <property type="molecule type" value="Genomic_DNA"/>
</dbReference>
<dbReference type="Proteomes" id="UP001234787">
    <property type="component" value="Unassembled WGS sequence"/>
</dbReference>
<dbReference type="AlphaFoldDB" id="A0AAD3NUU8"/>
<organism evidence="1 2">
    <name type="scientific">Cryptomeria japonica</name>
    <name type="common">Japanese cedar</name>
    <name type="synonym">Cupressus japonica</name>
    <dbReference type="NCBI Taxonomy" id="3369"/>
    <lineage>
        <taxon>Eukaryota</taxon>
        <taxon>Viridiplantae</taxon>
        <taxon>Streptophyta</taxon>
        <taxon>Embryophyta</taxon>
        <taxon>Tracheophyta</taxon>
        <taxon>Spermatophyta</taxon>
        <taxon>Pinopsida</taxon>
        <taxon>Pinidae</taxon>
        <taxon>Conifers II</taxon>
        <taxon>Cupressales</taxon>
        <taxon>Cupressaceae</taxon>
        <taxon>Cryptomeria</taxon>
    </lineage>
</organism>
<proteinExistence type="predicted"/>
<accession>A0AAD3NUU8</accession>
<sequence>MVDSVNSVDPAASTSSICWTGASTIELRPFEAAPPPRPAPLPVPVALVTVPGPAAELVGSYPTPAVDPAPVVDPGMASAAYPEP</sequence>
<name>A0AAD3NUU8_CRYJA</name>
<comment type="caution">
    <text evidence="1">The sequence shown here is derived from an EMBL/GenBank/DDBJ whole genome shotgun (WGS) entry which is preliminary data.</text>
</comment>
<evidence type="ECO:0000313" key="2">
    <source>
        <dbReference type="Proteomes" id="UP001234787"/>
    </source>
</evidence>
<protein>
    <submittedName>
        <fullName evidence="1">Uncharacterized protein</fullName>
    </submittedName>
</protein>
<evidence type="ECO:0000313" key="1">
    <source>
        <dbReference type="EMBL" id="GLJ58514.1"/>
    </source>
</evidence>
<gene>
    <name evidence="1" type="ORF">SUGI_1455240</name>
</gene>
<keyword evidence="2" id="KW-1185">Reference proteome</keyword>